<evidence type="ECO:0000313" key="1">
    <source>
        <dbReference type="EMBL" id="KAA2242424.1"/>
    </source>
</evidence>
<protein>
    <recommendedName>
        <fullName evidence="3">YD repeat-containing protein</fullName>
    </recommendedName>
</protein>
<reference evidence="1 2" key="2">
    <citation type="submission" date="2019-09" db="EMBL/GenBank/DDBJ databases">
        <authorList>
            <person name="Jin C."/>
        </authorList>
    </citation>
    <scope>NUCLEOTIDE SEQUENCE [LARGE SCALE GENOMIC DNA]</scope>
    <source>
        <strain evidence="1 2">BN140078</strain>
    </source>
</reference>
<evidence type="ECO:0000313" key="2">
    <source>
        <dbReference type="Proteomes" id="UP000324611"/>
    </source>
</evidence>
<gene>
    <name evidence="1" type="ORF">F0L74_07715</name>
</gene>
<comment type="caution">
    <text evidence="1">The sequence shown here is derived from an EMBL/GenBank/DDBJ whole genome shotgun (WGS) entry which is preliminary data.</text>
</comment>
<dbReference type="NCBIfam" id="TIGR01643">
    <property type="entry name" value="YD_repeat_2x"/>
    <property type="match status" value="1"/>
</dbReference>
<dbReference type="Proteomes" id="UP000324611">
    <property type="component" value="Unassembled WGS sequence"/>
</dbReference>
<dbReference type="AlphaFoldDB" id="A0A5B2VUF1"/>
<keyword evidence="2" id="KW-1185">Reference proteome</keyword>
<proteinExistence type="predicted"/>
<dbReference type="InterPro" id="IPR006530">
    <property type="entry name" value="YD"/>
</dbReference>
<sequence length="1142" mass="127646">MNMRLLWCIIAGMLLCKSVFSQKPGLELPRYTYHTPHVTGLGQYGEYPVSLSTGVPAIDIPLYTVKGSKLELPISVSYHASGIKVDQESSFVGLGWVLNAGGLVTRILGDKPDDGTWGFLSNGKILPDYNSIDHLDGAGTVGNSDDLATSFNSFDKEPDIFNVNAAGFSDAFSLDNTGKFVSMNQEANSYNVNLLTSTIVVKDTKGNFYRFGKALDGTPAFERTSTSTVTTDSNSGTGNPYTSPTYASSYHLTEIISADYSDTISFKYKTALYGYQKVINCARYLLRAGFTSAIDDDGQNFDGSSFTSLTTSIENMQIPDKILFKNGSVEFTSANDRTDVEPAESSSLSLTRITGFIVYDAKRNVIRKVVFQNGDYFSRTAAGVALNNRPILDYRKKSLKLNGVAFYDRNNAFVNDYKFEYDAAALPPRNTTAQDFWGYPNGKANSTLIPQIFFTDDFNGLPQYVGDNRRSDFNYMKAAVLNKITYPTGGYTTYEFEPNYYLTADQAGNKVQQSQTFKVFARTASSECDAIGFLDGVPQNNSLDVQISEDLGASNISAANVYVAFSDYKITPMGQSMTARITSSTTGVDFTFTQTPSEKDQRKTVNQSITISEGDRFKLEANTNGVTGCNTSPCNTPYIEMGITYNYWVTAPIQQINPEPAGGLRVKTITNFDMNGAPVSQRKYEYGDTRYNVGIGTLITEPGKNYYNYPLLYREISIKSLKNLLWFTSDSQVELGANAGCPVNYFRVIEKRTSYQTGESNGRTDYFFSRSTGDFEPKSGFKYPYNTVYYPEWKQQPLLLQTIQYKYENGVYKPVKDVRYDYKELPVKKIKTLKIWDYEPDIHHGSLISTTSNIWFYLDKNPHRFLYYNYYVSCGKYVKTSEITGDYTDGADSLVTKIDYQYNENNDLSKESSTNSKSEATETIYKYTGDLDYTSLISQNMLSLPVQQETHISGKSIAGSILKYNDFGGITERYQLSTPAPVTPVAYTAAATVPPLYERKESVFYNINGKTVQQIKVENSINTIYIWSYANQFPVAEIRNADYATVQAVLGATAITDFAVKNPTPAEAEAFVVALRSDARLKDAAIATYVFDPLVGVISMRDNRNQKYSYDYDAYGRLQTERDQNGSILKQYDYQYQKPITQ</sequence>
<dbReference type="EMBL" id="VUOC01000002">
    <property type="protein sequence ID" value="KAA2242424.1"/>
    <property type="molecule type" value="Genomic_DNA"/>
</dbReference>
<name>A0A5B2VUF1_9BACT</name>
<organism evidence="1 2">
    <name type="scientific">Chitinophaga agrisoli</name>
    <dbReference type="NCBI Taxonomy" id="2607653"/>
    <lineage>
        <taxon>Bacteria</taxon>
        <taxon>Pseudomonadati</taxon>
        <taxon>Bacteroidota</taxon>
        <taxon>Chitinophagia</taxon>
        <taxon>Chitinophagales</taxon>
        <taxon>Chitinophagaceae</taxon>
        <taxon>Chitinophaga</taxon>
    </lineage>
</organism>
<reference evidence="1 2" key="1">
    <citation type="submission" date="2019-09" db="EMBL/GenBank/DDBJ databases">
        <title>Chitinophaga ginsengihumi sp. nov., isolated from soil of ginseng rhizosphere.</title>
        <authorList>
            <person name="Lee J."/>
        </authorList>
    </citation>
    <scope>NUCLEOTIDE SEQUENCE [LARGE SCALE GENOMIC DNA]</scope>
    <source>
        <strain evidence="1 2">BN140078</strain>
    </source>
</reference>
<evidence type="ECO:0008006" key="3">
    <source>
        <dbReference type="Google" id="ProtNLM"/>
    </source>
</evidence>
<accession>A0A5B2VUF1</accession>